<proteinExistence type="predicted"/>
<protein>
    <submittedName>
        <fullName evidence="1">Uncharacterized protein</fullName>
    </submittedName>
</protein>
<reference evidence="1" key="1">
    <citation type="journal article" date="2020" name="Nature">
        <title>Giant virus diversity and host interactions through global metagenomics.</title>
        <authorList>
            <person name="Schulz F."/>
            <person name="Roux S."/>
            <person name="Paez-Espino D."/>
            <person name="Jungbluth S."/>
            <person name="Walsh D.A."/>
            <person name="Denef V.J."/>
            <person name="McMahon K.D."/>
            <person name="Konstantinidis K.T."/>
            <person name="Eloe-Fadrosh E.A."/>
            <person name="Kyrpides N.C."/>
            <person name="Woyke T."/>
        </authorList>
    </citation>
    <scope>NUCLEOTIDE SEQUENCE</scope>
    <source>
        <strain evidence="1">GVMAG-S-ERX555907-63</strain>
    </source>
</reference>
<name>A0A6C0KXN2_9ZZZZ</name>
<dbReference type="AlphaFoldDB" id="A0A6C0KXN2"/>
<organism evidence="1">
    <name type="scientific">viral metagenome</name>
    <dbReference type="NCBI Taxonomy" id="1070528"/>
    <lineage>
        <taxon>unclassified sequences</taxon>
        <taxon>metagenomes</taxon>
        <taxon>organismal metagenomes</taxon>
    </lineage>
</organism>
<dbReference type="EMBL" id="MN741017">
    <property type="protein sequence ID" value="QHU22732.1"/>
    <property type="molecule type" value="Genomic_DNA"/>
</dbReference>
<sequence>MVKNQLFKTNPPEDLCLDVVKAFGLISFDDVTNFSKKDLEIIGTVNKLYELKPRLEEYYIPCKARTYLNDITPKNSITILRQILRCVNRTVSSKEKYVRAAKYVVYQIIPKDFKQYQPVQIENESSYLINFD</sequence>
<accession>A0A6C0KXN2</accession>
<evidence type="ECO:0000313" key="1">
    <source>
        <dbReference type="EMBL" id="QHU22732.1"/>
    </source>
</evidence>